<keyword evidence="1 2" id="KW-0238">DNA-binding</keyword>
<proteinExistence type="predicted"/>
<evidence type="ECO:0000256" key="3">
    <source>
        <dbReference type="SAM" id="Phobius"/>
    </source>
</evidence>
<evidence type="ECO:0000256" key="1">
    <source>
        <dbReference type="ARBA" id="ARBA00023125"/>
    </source>
</evidence>
<keyword evidence="6" id="KW-1185">Reference proteome</keyword>
<dbReference type="Pfam" id="PF00440">
    <property type="entry name" value="TetR_N"/>
    <property type="match status" value="1"/>
</dbReference>
<sequence>MTDDGLRVRKKLATKRDLAEVSFKLAIDRGLDGFIIDDVVKQAGYSRRTFANYFSCKEEAVVSSLALSNEKKETNQLVGLVDQLTPLEAIEFFIKKSFSLNKLNHLHQLIKLSRDFPSLSLYVHAAINDLQIYARESMNQAYKDTYSKEYYYLLIGAVFGALMPLLEGQLSIDIPNHESESGIENEFNQYIDKTFSFLRKGFE</sequence>
<reference evidence="5 6" key="1">
    <citation type="submission" date="2024-03" db="EMBL/GenBank/DDBJ databases">
        <title>Bacilli Hybrid Assemblies.</title>
        <authorList>
            <person name="Kovac J."/>
        </authorList>
    </citation>
    <scope>NUCLEOTIDE SEQUENCE [LARGE SCALE GENOMIC DNA]</scope>
    <source>
        <strain evidence="5 6">FSL R7-0666</strain>
    </source>
</reference>
<keyword evidence="3" id="KW-1133">Transmembrane helix</keyword>
<dbReference type="PROSITE" id="PS50977">
    <property type="entry name" value="HTH_TETR_2"/>
    <property type="match status" value="1"/>
</dbReference>
<feature type="domain" description="HTH tetR-type" evidence="4">
    <location>
        <begin position="12"/>
        <end position="72"/>
    </location>
</feature>
<organism evidence="5 6">
    <name type="scientific">Alkalicoccobacillus gibsonii</name>
    <dbReference type="NCBI Taxonomy" id="79881"/>
    <lineage>
        <taxon>Bacteria</taxon>
        <taxon>Bacillati</taxon>
        <taxon>Bacillota</taxon>
        <taxon>Bacilli</taxon>
        <taxon>Bacillales</taxon>
        <taxon>Bacillaceae</taxon>
        <taxon>Alkalicoccobacillus</taxon>
    </lineage>
</organism>
<dbReference type="InterPro" id="IPR009057">
    <property type="entry name" value="Homeodomain-like_sf"/>
</dbReference>
<dbReference type="Proteomes" id="UP001418796">
    <property type="component" value="Unassembled WGS sequence"/>
</dbReference>
<name>A0ABU9VDU9_9BACI</name>
<keyword evidence="3" id="KW-0472">Membrane</keyword>
<dbReference type="SUPFAM" id="SSF46689">
    <property type="entry name" value="Homeodomain-like"/>
    <property type="match status" value="1"/>
</dbReference>
<comment type="caution">
    <text evidence="5">The sequence shown here is derived from an EMBL/GenBank/DDBJ whole genome shotgun (WGS) entry which is preliminary data.</text>
</comment>
<dbReference type="Gene3D" id="1.10.357.10">
    <property type="entry name" value="Tetracycline Repressor, domain 2"/>
    <property type="match status" value="1"/>
</dbReference>
<keyword evidence="3" id="KW-0812">Transmembrane</keyword>
<evidence type="ECO:0000259" key="4">
    <source>
        <dbReference type="PROSITE" id="PS50977"/>
    </source>
</evidence>
<feature type="DNA-binding region" description="H-T-H motif" evidence="2">
    <location>
        <begin position="35"/>
        <end position="54"/>
    </location>
</feature>
<evidence type="ECO:0000313" key="6">
    <source>
        <dbReference type="Proteomes" id="UP001418796"/>
    </source>
</evidence>
<evidence type="ECO:0000256" key="2">
    <source>
        <dbReference type="PROSITE-ProRule" id="PRU00335"/>
    </source>
</evidence>
<dbReference type="EMBL" id="JBCITK010000001">
    <property type="protein sequence ID" value="MEN0642070.1"/>
    <property type="molecule type" value="Genomic_DNA"/>
</dbReference>
<dbReference type="RefSeq" id="WP_343129228.1">
    <property type="nucleotide sequence ID" value="NZ_JBCITK010000001.1"/>
</dbReference>
<accession>A0ABU9VDU9</accession>
<dbReference type="InterPro" id="IPR001647">
    <property type="entry name" value="HTH_TetR"/>
</dbReference>
<protein>
    <submittedName>
        <fullName evidence="5">TetR/AcrR family transcriptional regulator</fullName>
    </submittedName>
</protein>
<gene>
    <name evidence="5" type="ORF">MKY91_02690</name>
</gene>
<feature type="transmembrane region" description="Helical" evidence="3">
    <location>
        <begin position="150"/>
        <end position="166"/>
    </location>
</feature>
<evidence type="ECO:0000313" key="5">
    <source>
        <dbReference type="EMBL" id="MEN0642070.1"/>
    </source>
</evidence>